<evidence type="ECO:0000256" key="6">
    <source>
        <dbReference type="SAM" id="SignalP"/>
    </source>
</evidence>
<evidence type="ECO:0000313" key="8">
    <source>
        <dbReference type="EMBL" id="CCO06326.1"/>
    </source>
</evidence>
<dbReference type="InterPro" id="IPR028974">
    <property type="entry name" value="TSP_type-3_rpt"/>
</dbReference>
<feature type="domain" description="Bacterial toxin 44" evidence="7">
    <location>
        <begin position="1213"/>
        <end position="1313"/>
    </location>
</feature>
<protein>
    <recommendedName>
        <fullName evidence="7">Bacterial toxin 44 domain-containing protein</fullName>
    </recommendedName>
</protein>
<dbReference type="PANTHER" id="PTHR37467">
    <property type="entry name" value="EXPORTED CALCIUM-BINDING GLYCOPROTEIN-RELATED"/>
    <property type="match status" value="1"/>
</dbReference>
<sequence length="1326" mass="147408">MQGKNNFKRILSGIMSVAMAATLLPSLPAVAEDAAEKYPYTMFAASDTEGAITINANNFCVNGNIATNGTIVSSGNMNVNGTKTENADEEMIYILKKLNYSYFSGDNVETYADDYSFEDLNININNPMDVNGTLELTGNINLNSGIKAVEDVTINGEVKNTNNSVICSETGDINIETSNVNFSGLIYAPYGDINIDTDNLNLNNVIIIGQTITIDCPSINANYSNSMAELVGTESDIEVELYAFGEYNSDANSIDMEWYTNYKNSSYEIWSSDDNVNYTSVAVVSDATTYQYPITDDFETKYFKVSLITNYGERIESVPFVVTKTEDGYSVDFLDSDGDGLPDIYENMIGTDLNNPDTDGDGLTDYQEVYITGTDPTKYDSVTEGVSDADADSDSDGLTNAQEIELGTDPRNDDTDNDGLSDYDEINIYGTDPLVPDTDGDGLKDGDEPYIGLDPTNPETFDVPDAEYVSNQTIAENSEALREINTDDSPYKMSIEIESTGYVEGNLKAKETSYSKAIRNDAILGIAPELTCGNSCNISKVVLKFNIADESVDNELNLFPDEPDLQGLKRLTIFKYFEDMNMLLPIETKYDLENNTIYTEVDELGTYCIMDMEKWLANLGIGINEAEPMLMSFEAEAVEDIAAEFNEESTRVEFSEETLAEINDEEDTLTEETFAPAMFAAAQTRGAVTVQTPVDIAFLIQTSGQLEDTFNSQCEMIGNLMDSLIAQYGNGNVRFCLITYNLNGAQALKFTSDGNIWFTNSVAVKMALSAQQYVYTSGYTDRGNAFKLLQNNVIFKETSAKFIFQVMNGSTNVGSMYFDQINTCAKLGINYSELMPAGYSYIDPSYGQQVDNAIKSTGGLNLTYGTNSESSVYNHIVGNVAPPHVEFKAVLPTGWETINLVNVLDPNNGAKSDNDDLTDWEEVDTESGLITWDNDGNIQLPTFEQCLNKVHDQGFSYVLNEYSDSIPSYMHRYFYGVEILPIKSNPCEEDSDGDGLNDGYDPNSLSANNYSSQMIALDNTETVTIIQKCLEYLGYLDMQNQAYGTFGGLSIAATQLFQLNHRTFSDGISFKKDSNDSYFIDLNTYYAILLEAKNNGFTDLVEDIVWFNENYTPKTMPLEEFNASLNPNNPVFISSVKRSDFDKDNVYNDKVDIYVYDYTPILNGILRYGAQEFHFHYYSCNPSPVESLNYPCQKYDNTSNKCARLTGDYSWMISQVKNNAPYDVKTSGSWNNFMKTVNANIRFSTSSFPFLYSDIIINAEIFGNILFGYAGHAGGFTKKELESGGSLYSFVTTGEFDNTEDSTYVRYGYDLYNNVIKDYDYIHISQ</sequence>
<dbReference type="SUPFAM" id="SSF103647">
    <property type="entry name" value="TSP type-3 repeat"/>
    <property type="match status" value="1"/>
</dbReference>
<keyword evidence="3 6" id="KW-0732">Signal</keyword>
<dbReference type="EMBL" id="HF545617">
    <property type="protein sequence ID" value="CCO06326.1"/>
    <property type="molecule type" value="Genomic_DNA"/>
</dbReference>
<dbReference type="SUPFAM" id="SSF53300">
    <property type="entry name" value="vWA-like"/>
    <property type="match status" value="1"/>
</dbReference>
<feature type="region of interest" description="Disordered" evidence="5">
    <location>
        <begin position="375"/>
        <end position="419"/>
    </location>
</feature>
<comment type="subcellular location">
    <subcellularLocation>
        <location evidence="1">Secreted</location>
    </subcellularLocation>
</comment>
<dbReference type="Proteomes" id="UP000027600">
    <property type="component" value="Chromosome II"/>
</dbReference>
<proteinExistence type="predicted"/>
<accession>A0ABP1WKD3</accession>
<dbReference type="Gene3D" id="3.40.50.410">
    <property type="entry name" value="von Willebrand factor, type A domain"/>
    <property type="match status" value="1"/>
</dbReference>
<evidence type="ECO:0000256" key="1">
    <source>
        <dbReference type="ARBA" id="ARBA00004613"/>
    </source>
</evidence>
<evidence type="ECO:0000313" key="9">
    <source>
        <dbReference type="Proteomes" id="UP000027600"/>
    </source>
</evidence>
<evidence type="ECO:0000259" key="7">
    <source>
        <dbReference type="Pfam" id="PF15607"/>
    </source>
</evidence>
<dbReference type="Pfam" id="PF15607">
    <property type="entry name" value="Ntox44"/>
    <property type="match status" value="1"/>
</dbReference>
<evidence type="ECO:0000256" key="2">
    <source>
        <dbReference type="ARBA" id="ARBA00022525"/>
    </source>
</evidence>
<keyword evidence="4" id="KW-0106">Calcium</keyword>
<keyword evidence="2" id="KW-0964">Secreted</keyword>
<evidence type="ECO:0000256" key="4">
    <source>
        <dbReference type="ARBA" id="ARBA00022837"/>
    </source>
</evidence>
<dbReference type="InterPro" id="IPR053180">
    <property type="entry name" value="Ca-binding_acidic-repeat"/>
</dbReference>
<name>A0ABP1WKD3_9FIRM</name>
<feature type="signal peptide" evidence="6">
    <location>
        <begin position="1"/>
        <end position="31"/>
    </location>
</feature>
<dbReference type="RefSeq" id="WP_051706969.1">
    <property type="nucleotide sequence ID" value="NZ_HF545617.1"/>
</dbReference>
<dbReference type="InterPro" id="IPR036465">
    <property type="entry name" value="vWFA_dom_sf"/>
</dbReference>
<gene>
    <name evidence="8" type="primary">cbp2</name>
    <name evidence="8" type="ORF">RBI_II00572</name>
</gene>
<dbReference type="InterPro" id="IPR028946">
    <property type="entry name" value="Ntox44"/>
</dbReference>
<evidence type="ECO:0000256" key="3">
    <source>
        <dbReference type="ARBA" id="ARBA00022729"/>
    </source>
</evidence>
<keyword evidence="9" id="KW-1185">Reference proteome</keyword>
<dbReference type="InterPro" id="IPR059100">
    <property type="entry name" value="TSP3_bac"/>
</dbReference>
<reference evidence="8 9" key="1">
    <citation type="journal article" date="2014" name="Int. J. Syst. Evol. Microbiol.">
        <title>Complete genome of a new Firmicutes species belonging to the dominant human colonic microbiota ('Ruminococcus bicirculans') reveals two chromosomes and a selective capacity to utilize plant glucans.</title>
        <authorList>
            <consortium name="NISC Comparative Sequencing Program"/>
            <person name="Wegmann U."/>
            <person name="Louis P."/>
            <person name="Goesmann A."/>
            <person name="Henrissat B."/>
            <person name="Duncan S.H."/>
            <person name="Flint H.J."/>
        </authorList>
    </citation>
    <scope>NUCLEOTIDE SEQUENCE [LARGE SCALE GENOMIC DNA]</scope>
    <source>
        <strain evidence="8 9">80/3</strain>
    </source>
</reference>
<feature type="chain" id="PRO_5045196664" description="Bacterial toxin 44 domain-containing protein" evidence="6">
    <location>
        <begin position="32"/>
        <end position="1326"/>
    </location>
</feature>
<dbReference type="PANTHER" id="PTHR37467:SF1">
    <property type="entry name" value="EXPORTED CALCIUM-BINDING GLYCOPROTEIN"/>
    <property type="match status" value="1"/>
</dbReference>
<evidence type="ECO:0000256" key="5">
    <source>
        <dbReference type="SAM" id="MobiDB-lite"/>
    </source>
</evidence>
<dbReference type="Pfam" id="PF18884">
    <property type="entry name" value="TSP3_bac"/>
    <property type="match status" value="5"/>
</dbReference>
<organism evidence="8 9">
    <name type="scientific">Ruminococcus bicirculans</name>
    <name type="common">ex Wegman et al. 2014</name>
    <dbReference type="NCBI Taxonomy" id="1160721"/>
    <lineage>
        <taxon>Bacteria</taxon>
        <taxon>Bacillati</taxon>
        <taxon>Bacillota</taxon>
        <taxon>Clostridia</taxon>
        <taxon>Eubacteriales</taxon>
        <taxon>Oscillospiraceae</taxon>
        <taxon>Ruminococcus</taxon>
    </lineage>
</organism>